<dbReference type="FunFam" id="3.60.40.10:FF:000016">
    <property type="entry name" value="Protein phosphatase 2C"/>
    <property type="match status" value="1"/>
</dbReference>
<evidence type="ECO:0000256" key="7">
    <source>
        <dbReference type="ARBA" id="ARBA00022912"/>
    </source>
</evidence>
<name>A0AAF0DTE6_9BASI</name>
<dbReference type="PROSITE" id="PS01032">
    <property type="entry name" value="PPM_1"/>
    <property type="match status" value="1"/>
</dbReference>
<feature type="compositionally biased region" description="Polar residues" evidence="11">
    <location>
        <begin position="405"/>
        <end position="414"/>
    </location>
</feature>
<evidence type="ECO:0000256" key="6">
    <source>
        <dbReference type="ARBA" id="ARBA00022801"/>
    </source>
</evidence>
<feature type="region of interest" description="Disordered" evidence="11">
    <location>
        <begin position="378"/>
        <end position="414"/>
    </location>
</feature>
<evidence type="ECO:0000256" key="4">
    <source>
        <dbReference type="ARBA" id="ARBA00013081"/>
    </source>
</evidence>
<dbReference type="InterPro" id="IPR036457">
    <property type="entry name" value="PPM-type-like_dom_sf"/>
</dbReference>
<evidence type="ECO:0000256" key="10">
    <source>
        <dbReference type="RuleBase" id="RU003465"/>
    </source>
</evidence>
<evidence type="ECO:0000313" key="14">
    <source>
        <dbReference type="Proteomes" id="UP001216638"/>
    </source>
</evidence>
<dbReference type="PANTHER" id="PTHR13832">
    <property type="entry name" value="PROTEIN PHOSPHATASE 2C"/>
    <property type="match status" value="1"/>
</dbReference>
<dbReference type="CDD" id="cd00143">
    <property type="entry name" value="PP2Cc"/>
    <property type="match status" value="1"/>
</dbReference>
<dbReference type="Proteomes" id="UP001216638">
    <property type="component" value="Chromosome 2"/>
</dbReference>
<keyword evidence="14" id="KW-1185">Reference proteome</keyword>
<protein>
    <recommendedName>
        <fullName evidence="4">protein-serine/threonine phosphatase</fullName>
        <ecNumber evidence="4">3.1.3.16</ecNumber>
    </recommendedName>
</protein>
<feature type="compositionally biased region" description="Low complexity" evidence="11">
    <location>
        <begin position="388"/>
        <end position="404"/>
    </location>
</feature>
<evidence type="ECO:0000313" key="13">
    <source>
        <dbReference type="EMBL" id="WFC95107.1"/>
    </source>
</evidence>
<proteinExistence type="inferred from homology"/>
<dbReference type="GO" id="GO:0004722">
    <property type="term" value="F:protein serine/threonine phosphatase activity"/>
    <property type="evidence" value="ECO:0007669"/>
    <property type="project" value="UniProtKB-EC"/>
</dbReference>
<comment type="similarity">
    <text evidence="3 10">Belongs to the PP2C family.</text>
</comment>
<accession>A0AAF0DTE6</accession>
<dbReference type="Gene3D" id="3.60.40.10">
    <property type="entry name" value="PPM-type phosphatase domain"/>
    <property type="match status" value="1"/>
</dbReference>
<dbReference type="GO" id="GO:0046872">
    <property type="term" value="F:metal ion binding"/>
    <property type="evidence" value="ECO:0007669"/>
    <property type="project" value="UniProtKB-KW"/>
</dbReference>
<keyword evidence="8" id="KW-0464">Manganese</keyword>
<dbReference type="PROSITE" id="PS51746">
    <property type="entry name" value="PPM_2"/>
    <property type="match status" value="1"/>
</dbReference>
<dbReference type="InterPro" id="IPR015655">
    <property type="entry name" value="PP2C"/>
</dbReference>
<sequence>MGQILSEPITEKRTSRGEDDRHLFCVSDMQGWRISMEDAHAAVLNLPEDANVPSNERVSFFGVYDGHGGANVARYAGRTVHKRLADLTEFKQHQWEAALRRAFLKTDEDLRVDPVYANDTSGCTAVVALLVPEASTPKGRRIYCANSGDSRCILGLAGEAKPMSYDHKPSNPEEHARIHNAGGFVEFDRVNGNLALSRALGDFEFKQNSSLPAEQQIVTADPQVISHDYTGEEEFLVLACDGIWDCLSNQQVVDLVRRGVAEGKELDTITEDIIDRCLAPDAEVGGIGCDNMTLLVVAMLGNRTKDEWYAWIKERVDNKVGYETPESVPPVFRTQLQQNNGSQSLFGGNNTSQRNMALSFNGLGSGGLLSAIPRVLAGQSAEEEESEGAGVDAAVESVASDVSSTEPTTANKNA</sequence>
<keyword evidence="6 10" id="KW-0378">Hydrolase</keyword>
<evidence type="ECO:0000256" key="5">
    <source>
        <dbReference type="ARBA" id="ARBA00022723"/>
    </source>
</evidence>
<dbReference type="SMART" id="SM00332">
    <property type="entry name" value="PP2Cc"/>
    <property type="match status" value="1"/>
</dbReference>
<evidence type="ECO:0000256" key="1">
    <source>
        <dbReference type="ARBA" id="ARBA00001936"/>
    </source>
</evidence>
<evidence type="ECO:0000256" key="3">
    <source>
        <dbReference type="ARBA" id="ARBA00006702"/>
    </source>
</evidence>
<dbReference type="InterPro" id="IPR000222">
    <property type="entry name" value="PP2C_BS"/>
</dbReference>
<dbReference type="SUPFAM" id="SSF81606">
    <property type="entry name" value="PP2C-like"/>
    <property type="match status" value="1"/>
</dbReference>
<feature type="domain" description="PPM-type phosphatase" evidence="12">
    <location>
        <begin position="23"/>
        <end position="299"/>
    </location>
</feature>
<evidence type="ECO:0000256" key="9">
    <source>
        <dbReference type="ARBA" id="ARBA00048832"/>
    </source>
</evidence>
<dbReference type="Pfam" id="PF00481">
    <property type="entry name" value="PP2C"/>
    <property type="match status" value="1"/>
</dbReference>
<keyword evidence="5" id="KW-0479">Metal-binding</keyword>
<comment type="cofactor">
    <cofactor evidence="2">
        <name>Mg(2+)</name>
        <dbReference type="ChEBI" id="CHEBI:18420"/>
    </cofactor>
</comment>
<gene>
    <name evidence="13" type="primary">PTC2</name>
    <name evidence="13" type="ORF">MBRA1_001750</name>
</gene>
<reference evidence="13" key="1">
    <citation type="submission" date="2023-03" db="EMBL/GenBank/DDBJ databases">
        <title>Mating type loci evolution in Malassezia.</title>
        <authorList>
            <person name="Coelho M.A."/>
        </authorList>
    </citation>
    <scope>NUCLEOTIDE SEQUENCE</scope>
    <source>
        <strain evidence="13">CBS 14135</strain>
    </source>
</reference>
<evidence type="ECO:0000256" key="8">
    <source>
        <dbReference type="ARBA" id="ARBA00023211"/>
    </source>
</evidence>
<evidence type="ECO:0000256" key="2">
    <source>
        <dbReference type="ARBA" id="ARBA00001946"/>
    </source>
</evidence>
<organism evidence="13 14">
    <name type="scientific">Malassezia brasiliensis</name>
    <dbReference type="NCBI Taxonomy" id="1821822"/>
    <lineage>
        <taxon>Eukaryota</taxon>
        <taxon>Fungi</taxon>
        <taxon>Dikarya</taxon>
        <taxon>Basidiomycota</taxon>
        <taxon>Ustilaginomycotina</taxon>
        <taxon>Malasseziomycetes</taxon>
        <taxon>Malasseziales</taxon>
        <taxon>Malasseziaceae</taxon>
        <taxon>Malassezia</taxon>
    </lineage>
</organism>
<evidence type="ECO:0000256" key="11">
    <source>
        <dbReference type="SAM" id="MobiDB-lite"/>
    </source>
</evidence>
<keyword evidence="7 10" id="KW-0904">Protein phosphatase</keyword>
<comment type="catalytic activity">
    <reaction evidence="9">
        <text>O-phospho-L-threonyl-[protein] + H2O = L-threonyl-[protein] + phosphate</text>
        <dbReference type="Rhea" id="RHEA:47004"/>
        <dbReference type="Rhea" id="RHEA-COMP:11060"/>
        <dbReference type="Rhea" id="RHEA-COMP:11605"/>
        <dbReference type="ChEBI" id="CHEBI:15377"/>
        <dbReference type="ChEBI" id="CHEBI:30013"/>
        <dbReference type="ChEBI" id="CHEBI:43474"/>
        <dbReference type="ChEBI" id="CHEBI:61977"/>
        <dbReference type="EC" id="3.1.3.16"/>
    </reaction>
    <physiologicalReaction direction="left-to-right" evidence="9">
        <dbReference type="Rhea" id="RHEA:47005"/>
    </physiologicalReaction>
</comment>
<dbReference type="InterPro" id="IPR001932">
    <property type="entry name" value="PPM-type_phosphatase-like_dom"/>
</dbReference>
<evidence type="ECO:0000259" key="12">
    <source>
        <dbReference type="PROSITE" id="PS51746"/>
    </source>
</evidence>
<dbReference type="AlphaFoldDB" id="A0AAF0DTE6"/>
<comment type="cofactor">
    <cofactor evidence="1">
        <name>Mn(2+)</name>
        <dbReference type="ChEBI" id="CHEBI:29035"/>
    </cofactor>
</comment>
<dbReference type="PANTHER" id="PTHR13832:SF565">
    <property type="entry name" value="AT28366P-RELATED"/>
    <property type="match status" value="1"/>
</dbReference>
<dbReference type="EC" id="3.1.3.16" evidence="4"/>
<dbReference type="EMBL" id="CP119952">
    <property type="protein sequence ID" value="WFC95107.1"/>
    <property type="molecule type" value="Genomic_DNA"/>
</dbReference>